<name>A0A4R9LS37_9LEPT</name>
<evidence type="ECO:0000313" key="3">
    <source>
        <dbReference type="EMBL" id="TGN14115.1"/>
    </source>
</evidence>
<comment type="caution">
    <text evidence="3">The sequence shown here is derived from an EMBL/GenBank/DDBJ whole genome shotgun (WGS) entry which is preliminary data.</text>
</comment>
<dbReference type="OrthoDB" id="322924at2"/>
<dbReference type="Pfam" id="PF08239">
    <property type="entry name" value="SH3_3"/>
    <property type="match status" value="1"/>
</dbReference>
<organism evidence="3 4">
    <name type="scientific">Leptospira ilyithenensis</name>
    <dbReference type="NCBI Taxonomy" id="2484901"/>
    <lineage>
        <taxon>Bacteria</taxon>
        <taxon>Pseudomonadati</taxon>
        <taxon>Spirochaetota</taxon>
        <taxon>Spirochaetia</taxon>
        <taxon>Leptospirales</taxon>
        <taxon>Leptospiraceae</taxon>
        <taxon>Leptospira</taxon>
    </lineage>
</organism>
<evidence type="ECO:0000313" key="4">
    <source>
        <dbReference type="Proteomes" id="UP000298264"/>
    </source>
</evidence>
<dbReference type="Gene3D" id="2.30.30.40">
    <property type="entry name" value="SH3 Domains"/>
    <property type="match status" value="1"/>
</dbReference>
<reference evidence="3" key="1">
    <citation type="journal article" date="2019" name="PLoS Negl. Trop. Dis.">
        <title>Revisiting the worldwide diversity of Leptospira species in the environment.</title>
        <authorList>
            <person name="Vincent A.T."/>
            <person name="Schiettekatte O."/>
            <person name="Bourhy P."/>
            <person name="Veyrier F.J."/>
            <person name="Picardeau M."/>
        </authorList>
    </citation>
    <scope>NUCLEOTIDE SEQUENCE [LARGE SCALE GENOMIC DNA]</scope>
    <source>
        <strain evidence="3">201400974</strain>
    </source>
</reference>
<dbReference type="EMBL" id="RQHV01000014">
    <property type="protein sequence ID" value="TGN14115.1"/>
    <property type="molecule type" value="Genomic_DNA"/>
</dbReference>
<evidence type="ECO:0000259" key="2">
    <source>
        <dbReference type="PROSITE" id="PS51781"/>
    </source>
</evidence>
<evidence type="ECO:0000256" key="1">
    <source>
        <dbReference type="SAM" id="SignalP"/>
    </source>
</evidence>
<accession>A0A4R9LS37</accession>
<dbReference type="InterPro" id="IPR003646">
    <property type="entry name" value="SH3-like_bac-type"/>
</dbReference>
<dbReference type="Proteomes" id="UP000298264">
    <property type="component" value="Unassembled WGS sequence"/>
</dbReference>
<protein>
    <submittedName>
        <fullName evidence="3">SH3 domain-containing protein</fullName>
    </submittedName>
</protein>
<proteinExistence type="predicted"/>
<sequence>MFSLLKYSSSLFILISLVSPLLSQGHWEGTLPEKKENTDYKVFAENVNIRKEPSLKADVVTKLQPGSPVKVLKKINTVLAQGKVKEYWYKVKVGKEEGYVWGGLLSDYHLTLGKYEILVRNLGVTSEVLEIKAILDSKLISSLKLDPGPVSNESWGHEFYNTDSFKPSPGEMFSLRYLVYSEIEYGFPNETFITLKDGKLASHFSRVPGMCDPPSCAESWLVFPEETLNADSEIKRKVYKGKPNTIREITRHYDIDDISAQEYYEREYLWNGKTFKEKEQTQK</sequence>
<dbReference type="PROSITE" id="PS51781">
    <property type="entry name" value="SH3B"/>
    <property type="match status" value="1"/>
</dbReference>
<feature type="domain" description="SH3b" evidence="2">
    <location>
        <begin position="37"/>
        <end position="109"/>
    </location>
</feature>
<feature type="chain" id="PRO_5020264440" evidence="1">
    <location>
        <begin position="24"/>
        <end position="283"/>
    </location>
</feature>
<keyword evidence="1" id="KW-0732">Signal</keyword>
<dbReference type="RefSeq" id="WP_135762858.1">
    <property type="nucleotide sequence ID" value="NZ_RQHV01000014.1"/>
</dbReference>
<gene>
    <name evidence="3" type="ORF">EHS11_02570</name>
</gene>
<dbReference type="AlphaFoldDB" id="A0A4R9LS37"/>
<keyword evidence="4" id="KW-1185">Reference proteome</keyword>
<feature type="signal peptide" evidence="1">
    <location>
        <begin position="1"/>
        <end position="23"/>
    </location>
</feature>